<dbReference type="GO" id="GO:0016020">
    <property type="term" value="C:membrane"/>
    <property type="evidence" value="ECO:0007669"/>
    <property type="project" value="InterPro"/>
</dbReference>
<evidence type="ECO:0000256" key="8">
    <source>
        <dbReference type="ARBA" id="ARBA00070228"/>
    </source>
</evidence>
<comment type="subcellular location">
    <subcellularLocation>
        <location evidence="1">Periplasm</location>
    </subcellularLocation>
</comment>
<keyword evidence="4 9" id="KW-0732">Signal</keyword>
<dbReference type="NCBIfam" id="TIGR01728">
    <property type="entry name" value="SsuA_fam"/>
    <property type="match status" value="1"/>
</dbReference>
<evidence type="ECO:0000256" key="2">
    <source>
        <dbReference type="ARBA" id="ARBA00010742"/>
    </source>
</evidence>
<dbReference type="InterPro" id="IPR015168">
    <property type="entry name" value="SsuA/THI5"/>
</dbReference>
<dbReference type="PANTHER" id="PTHR30024">
    <property type="entry name" value="ALIPHATIC SULFONATES-BINDING PROTEIN-RELATED"/>
    <property type="match status" value="1"/>
</dbReference>
<evidence type="ECO:0000313" key="11">
    <source>
        <dbReference type="EMBL" id="QQS98697.1"/>
    </source>
</evidence>
<protein>
    <recommendedName>
        <fullName evidence="8">Putative aliphatic sulfonates-binding protein</fullName>
    </recommendedName>
</protein>
<dbReference type="Gene3D" id="3.40.190.10">
    <property type="entry name" value="Periplasmic binding protein-like II"/>
    <property type="match status" value="2"/>
</dbReference>
<evidence type="ECO:0000256" key="7">
    <source>
        <dbReference type="ARBA" id="ARBA00055538"/>
    </source>
</evidence>
<evidence type="ECO:0000256" key="3">
    <source>
        <dbReference type="ARBA" id="ARBA00022448"/>
    </source>
</evidence>
<evidence type="ECO:0000259" key="10">
    <source>
        <dbReference type="SMART" id="SM00062"/>
    </source>
</evidence>
<feature type="chain" id="PRO_5038932948" description="Putative aliphatic sulfonates-binding protein" evidence="9">
    <location>
        <begin position="23"/>
        <end position="317"/>
    </location>
</feature>
<reference evidence="11 12" key="1">
    <citation type="submission" date="2021-01" db="EMBL/GenBank/DDBJ databases">
        <title>FDA dAtabase for Regulatory Grade micrObial Sequences (FDA-ARGOS): Supporting development and validation of Infectious Disease Dx tests.</title>
        <authorList>
            <person name="Nelson B."/>
            <person name="Plummer A."/>
            <person name="Tallon L."/>
            <person name="Sadzewicz L."/>
            <person name="Zhao X."/>
            <person name="Boylan J."/>
            <person name="Ott S."/>
            <person name="Bowen H."/>
            <person name="Vavikolanu K."/>
            <person name="Mehta A."/>
            <person name="Aluvathingal J."/>
            <person name="Nadendla S."/>
            <person name="Myers T."/>
            <person name="Yan Y."/>
            <person name="Sichtig H."/>
        </authorList>
    </citation>
    <scope>NUCLEOTIDE SEQUENCE [LARGE SCALE GENOMIC DNA]</scope>
    <source>
        <strain evidence="11 12">FDAARGOS_1161</strain>
    </source>
</reference>
<evidence type="ECO:0000313" key="12">
    <source>
        <dbReference type="Proteomes" id="UP000595254"/>
    </source>
</evidence>
<dbReference type="SUPFAM" id="SSF53850">
    <property type="entry name" value="Periplasmic binding protein-like II"/>
    <property type="match status" value="1"/>
</dbReference>
<keyword evidence="5" id="KW-0564">Palmitate</keyword>
<proteinExistence type="inferred from homology"/>
<dbReference type="InterPro" id="IPR001638">
    <property type="entry name" value="Solute-binding_3/MltF_N"/>
</dbReference>
<name>A0A974NJ59_PERPY</name>
<accession>A0A974NJ59</accession>
<dbReference type="GO" id="GO:0042597">
    <property type="term" value="C:periplasmic space"/>
    <property type="evidence" value="ECO:0007669"/>
    <property type="project" value="UniProtKB-SubCell"/>
</dbReference>
<dbReference type="KEGG" id="ppsr:I6J18_13325"/>
<sequence>MNGKKIRVLPLFLMLFLLTACGDNGGAGKKEDINIGYQKNGTTLTLKAKKVLEKELGEGGYSIKWSEFSTASSILEALNAGSIDIANGGDAPSIMALSKGMDFVYIAGEASATNAEGILVSKESGIKSLEELKGKKIAFNKASISQYLLTQALKSVGLTIDDVEPVFLNPPDASIAFEKGDVDAWVVWDPYMTVAESKGNIVLRDAEGIVPFRSFYFSTSKFADEHPEIVESYVKNVSKVGGSIDEDPAEAADLLQKETNIAKDIWSKVLGRKKSDVSFIEDEAINDLQAEADDLLDIGLINKAVTIKDHVWEPKSK</sequence>
<dbReference type="InterPro" id="IPR010067">
    <property type="entry name" value="ABC_SsuA_sub-bd"/>
</dbReference>
<dbReference type="EMBL" id="CP068053">
    <property type="protein sequence ID" value="QQS98697.1"/>
    <property type="molecule type" value="Genomic_DNA"/>
</dbReference>
<dbReference type="FunFam" id="3.40.190.10:FF:000050">
    <property type="entry name" value="Sulfonate ABC transporter substrate-binding protein"/>
    <property type="match status" value="1"/>
</dbReference>
<dbReference type="AlphaFoldDB" id="A0A974NJ59"/>
<dbReference type="GO" id="GO:0042626">
    <property type="term" value="F:ATPase-coupled transmembrane transporter activity"/>
    <property type="evidence" value="ECO:0007669"/>
    <property type="project" value="InterPro"/>
</dbReference>
<keyword evidence="6" id="KW-0449">Lipoprotein</keyword>
<dbReference type="SMART" id="SM00062">
    <property type="entry name" value="PBPb"/>
    <property type="match status" value="1"/>
</dbReference>
<comment type="similarity">
    <text evidence="2">Belongs to the bacterial solute-binding protein SsuA/TauA family.</text>
</comment>
<evidence type="ECO:0000256" key="4">
    <source>
        <dbReference type="ARBA" id="ARBA00022729"/>
    </source>
</evidence>
<dbReference type="Proteomes" id="UP000595254">
    <property type="component" value="Chromosome"/>
</dbReference>
<keyword evidence="12" id="KW-1185">Reference proteome</keyword>
<dbReference type="PROSITE" id="PS51257">
    <property type="entry name" value="PROKAR_LIPOPROTEIN"/>
    <property type="match status" value="1"/>
</dbReference>
<evidence type="ECO:0000256" key="1">
    <source>
        <dbReference type="ARBA" id="ARBA00004418"/>
    </source>
</evidence>
<feature type="domain" description="Solute-binding protein family 3/N-terminal" evidence="10">
    <location>
        <begin position="32"/>
        <end position="247"/>
    </location>
</feature>
<dbReference type="RefSeq" id="WP_040376732.1">
    <property type="nucleotide sequence ID" value="NZ_CP068053.1"/>
</dbReference>
<evidence type="ECO:0000256" key="5">
    <source>
        <dbReference type="ARBA" id="ARBA00023139"/>
    </source>
</evidence>
<comment type="function">
    <text evidence="7">Part of a binding-protein-dependent transport system for aliphatic sulfonates. Putative binding protein.</text>
</comment>
<gene>
    <name evidence="11" type="ORF">I6J18_13325</name>
</gene>
<feature type="signal peptide" evidence="9">
    <location>
        <begin position="1"/>
        <end position="22"/>
    </location>
</feature>
<dbReference type="Pfam" id="PF09084">
    <property type="entry name" value="NMT1"/>
    <property type="match status" value="1"/>
</dbReference>
<evidence type="ECO:0000256" key="9">
    <source>
        <dbReference type="SAM" id="SignalP"/>
    </source>
</evidence>
<keyword evidence="3" id="KW-0813">Transport</keyword>
<organism evidence="11 12">
    <name type="scientific">Peribacillus psychrosaccharolyticus</name>
    <name type="common">Bacillus psychrosaccharolyticus</name>
    <dbReference type="NCBI Taxonomy" id="1407"/>
    <lineage>
        <taxon>Bacteria</taxon>
        <taxon>Bacillati</taxon>
        <taxon>Bacillota</taxon>
        <taxon>Bacilli</taxon>
        <taxon>Bacillales</taxon>
        <taxon>Bacillaceae</taxon>
        <taxon>Peribacillus</taxon>
    </lineage>
</organism>
<dbReference type="PANTHER" id="PTHR30024:SF42">
    <property type="entry name" value="ALIPHATIC SULFONATES-BINDING PROTEIN-RELATED"/>
    <property type="match status" value="1"/>
</dbReference>
<evidence type="ECO:0000256" key="6">
    <source>
        <dbReference type="ARBA" id="ARBA00023288"/>
    </source>
</evidence>